<keyword evidence="2" id="KW-1185">Reference proteome</keyword>
<evidence type="ECO:0000313" key="1">
    <source>
        <dbReference type="EMBL" id="CAI9163140.1"/>
    </source>
</evidence>
<dbReference type="Proteomes" id="UP001176941">
    <property type="component" value="Chromosome 21"/>
</dbReference>
<dbReference type="EMBL" id="OX459957">
    <property type="protein sequence ID" value="CAI9163140.1"/>
    <property type="molecule type" value="Genomic_DNA"/>
</dbReference>
<proteinExistence type="predicted"/>
<evidence type="ECO:0000313" key="2">
    <source>
        <dbReference type="Proteomes" id="UP001176941"/>
    </source>
</evidence>
<gene>
    <name evidence="1" type="ORF">MRATA1EN1_LOCUS12102</name>
</gene>
<reference evidence="1" key="1">
    <citation type="submission" date="2023-04" db="EMBL/GenBank/DDBJ databases">
        <authorList>
            <consortium name="ELIXIR-Norway"/>
        </authorList>
    </citation>
    <scope>NUCLEOTIDE SEQUENCE [LARGE SCALE GENOMIC DNA]</scope>
</reference>
<name>A0ABN8YNI7_RANTA</name>
<protein>
    <submittedName>
        <fullName evidence="1">Uncharacterized protein</fullName>
    </submittedName>
</protein>
<organism evidence="1 2">
    <name type="scientific">Rangifer tarandus platyrhynchus</name>
    <name type="common">Svalbard reindeer</name>
    <dbReference type="NCBI Taxonomy" id="3082113"/>
    <lineage>
        <taxon>Eukaryota</taxon>
        <taxon>Metazoa</taxon>
        <taxon>Chordata</taxon>
        <taxon>Craniata</taxon>
        <taxon>Vertebrata</taxon>
        <taxon>Euteleostomi</taxon>
        <taxon>Mammalia</taxon>
        <taxon>Eutheria</taxon>
        <taxon>Laurasiatheria</taxon>
        <taxon>Artiodactyla</taxon>
        <taxon>Ruminantia</taxon>
        <taxon>Pecora</taxon>
        <taxon>Cervidae</taxon>
        <taxon>Odocoileinae</taxon>
        <taxon>Rangifer</taxon>
    </lineage>
</organism>
<sequence length="105" mass="11274">MVPRCFWARVEGLALWQCSLEESGWGRAQRLGQKKVSVVDEGSGAEPMWRTTLVTGSFSGHSDKQGQGAAVAWRTSWEAGRGPSWLCGAALSGRPLKAPCPVLTS</sequence>
<accession>A0ABN8YNI7</accession>